<feature type="domain" description="RRM" evidence="3">
    <location>
        <begin position="379"/>
        <end position="451"/>
    </location>
</feature>
<dbReference type="FunFam" id="3.30.70.330:FF:000988">
    <property type="entry name" value="Developmentally regulated RNA-binding protein"/>
    <property type="match status" value="1"/>
</dbReference>
<evidence type="ECO:0000259" key="3">
    <source>
        <dbReference type="PROSITE" id="PS50102"/>
    </source>
</evidence>
<dbReference type="InterPro" id="IPR035979">
    <property type="entry name" value="RBD_domain_sf"/>
</dbReference>
<dbReference type="CDD" id="cd12368">
    <property type="entry name" value="RRM3_RBM45"/>
    <property type="match status" value="1"/>
</dbReference>
<evidence type="ECO:0000256" key="1">
    <source>
        <dbReference type="ARBA" id="ARBA00022884"/>
    </source>
</evidence>
<accession>A0A3Q3WJ22</accession>
<dbReference type="InterPro" id="IPR000504">
    <property type="entry name" value="RRM_dom"/>
</dbReference>
<feature type="domain" description="RRM" evidence="3">
    <location>
        <begin position="113"/>
        <end position="206"/>
    </location>
</feature>
<dbReference type="InterPro" id="IPR012677">
    <property type="entry name" value="Nucleotide-bd_a/b_plait_sf"/>
</dbReference>
<dbReference type="Gene3D" id="3.30.70.330">
    <property type="match status" value="4"/>
</dbReference>
<reference evidence="4" key="2">
    <citation type="submission" date="2025-09" db="UniProtKB">
        <authorList>
            <consortium name="Ensembl"/>
        </authorList>
    </citation>
    <scope>IDENTIFICATION</scope>
</reference>
<dbReference type="Pfam" id="PF00076">
    <property type="entry name" value="RRM_1"/>
    <property type="match status" value="4"/>
</dbReference>
<dbReference type="InterPro" id="IPR034207">
    <property type="entry name" value="RBM45_RRM3"/>
</dbReference>
<dbReference type="CDD" id="cd12369">
    <property type="entry name" value="RRM4_RBM45"/>
    <property type="match status" value="1"/>
</dbReference>
<feature type="domain" description="RRM" evidence="3">
    <location>
        <begin position="19"/>
        <end position="98"/>
    </location>
</feature>
<dbReference type="CDD" id="cd12367">
    <property type="entry name" value="RRM2_RBM45"/>
    <property type="match status" value="1"/>
</dbReference>
<dbReference type="InterPro" id="IPR034203">
    <property type="entry name" value="RBM45_RRM1"/>
</dbReference>
<evidence type="ECO:0000313" key="5">
    <source>
        <dbReference type="Proteomes" id="UP000261620"/>
    </source>
</evidence>
<dbReference type="PANTHER" id="PTHR48027">
    <property type="entry name" value="HETEROGENEOUS NUCLEAR RIBONUCLEOPROTEIN 87F-RELATED"/>
    <property type="match status" value="1"/>
</dbReference>
<dbReference type="InterPro" id="IPR034208">
    <property type="entry name" value="RBM45_RRM4"/>
</dbReference>
<dbReference type="AlphaFoldDB" id="A0A3Q3WJ22"/>
<evidence type="ECO:0000313" key="4">
    <source>
        <dbReference type="Ensembl" id="ENSMMOP00000008804.1"/>
    </source>
</evidence>
<dbReference type="CDD" id="cd12366">
    <property type="entry name" value="RRM1_RBM45"/>
    <property type="match status" value="1"/>
</dbReference>
<dbReference type="PROSITE" id="PS50102">
    <property type="entry name" value="RRM"/>
    <property type="match status" value="4"/>
</dbReference>
<feature type="domain" description="RRM" evidence="3">
    <location>
        <begin position="227"/>
        <end position="310"/>
    </location>
</feature>
<name>A0A3Q3WJ22_MOLML</name>
<dbReference type="GO" id="GO:0003723">
    <property type="term" value="F:RNA binding"/>
    <property type="evidence" value="ECO:0007669"/>
    <property type="project" value="UniProtKB-UniRule"/>
</dbReference>
<dbReference type="InterPro" id="IPR052462">
    <property type="entry name" value="SLIRP/GR-RBP-like"/>
</dbReference>
<dbReference type="SMART" id="SM00360">
    <property type="entry name" value="RRM"/>
    <property type="match status" value="4"/>
</dbReference>
<dbReference type="SUPFAM" id="SSF54928">
    <property type="entry name" value="RNA-binding domain, RBD"/>
    <property type="match status" value="2"/>
</dbReference>
<evidence type="ECO:0000256" key="2">
    <source>
        <dbReference type="PROSITE-ProRule" id="PRU00176"/>
    </source>
</evidence>
<dbReference type="Proteomes" id="UP000261620">
    <property type="component" value="Unplaced"/>
</dbReference>
<organism evidence="4 5">
    <name type="scientific">Mola mola</name>
    <name type="common">Ocean sunfish</name>
    <name type="synonym">Tetraodon mola</name>
    <dbReference type="NCBI Taxonomy" id="94237"/>
    <lineage>
        <taxon>Eukaryota</taxon>
        <taxon>Metazoa</taxon>
        <taxon>Chordata</taxon>
        <taxon>Craniata</taxon>
        <taxon>Vertebrata</taxon>
        <taxon>Euteleostomi</taxon>
        <taxon>Actinopterygii</taxon>
        <taxon>Neopterygii</taxon>
        <taxon>Teleostei</taxon>
        <taxon>Neoteleostei</taxon>
        <taxon>Acanthomorphata</taxon>
        <taxon>Eupercaria</taxon>
        <taxon>Tetraodontiformes</taxon>
        <taxon>Molidae</taxon>
        <taxon>Mola</taxon>
    </lineage>
</organism>
<dbReference type="STRING" id="94237.ENSMMOP00000008804"/>
<sequence>MEECASKQVTENLDDPPNSRLFVVTSRSIAEDVLRESFSVFGDIQAVWLVKDKQTKESKGICYVKFAKSSQACLAMEEMHGKVLVEGTKPIKVFIAQSRSSSRHRDVEDEELTRIFVMIPKTFSEEDLKNTFKEYGEIEYCVIIKNKSTGESKGLGYVRYYKPSQAALAIEKCDKTYRAILAEPRTKAATTEDYSGAAARVDYMGGNDSMNQYALPLGTQLFDCIINYLFNDSSKDVTTTSNMTEEQIFALFDIIPGMEYCELQRDAYGMSKGHALIRYSNLGSAVYAKEKLNGFEYPPGNRLAVNFFDDGEDRCSPVGRMAMQFVAAQMMSAVWNGPSTSQVMKSSGFSAVSSMSRIQTDVNLPPPKKLAPPDSKTKERLFVVFSPSPLPPDVLEDVFCRFGSLIEVHLVPGRKVGYMKYADKQCADEAMSVLHGRVVNGVKMKVMLADPPREESHKRLRTY</sequence>
<keyword evidence="1 2" id="KW-0694">RNA-binding</keyword>
<keyword evidence="5" id="KW-1185">Reference proteome</keyword>
<proteinExistence type="predicted"/>
<reference evidence="4" key="1">
    <citation type="submission" date="2025-08" db="UniProtKB">
        <authorList>
            <consortium name="Ensembl"/>
        </authorList>
    </citation>
    <scope>IDENTIFICATION</scope>
</reference>
<dbReference type="InterPro" id="IPR034206">
    <property type="entry name" value="RBM45_RRM2"/>
</dbReference>
<protein>
    <recommendedName>
        <fullName evidence="3">RRM domain-containing protein</fullName>
    </recommendedName>
</protein>
<dbReference type="Ensembl" id="ENSMMOT00000008962.1">
    <property type="protein sequence ID" value="ENSMMOP00000008804.1"/>
    <property type="gene ID" value="ENSMMOG00000006808.1"/>
</dbReference>